<protein>
    <submittedName>
        <fullName evidence="1">Uncharacterized protein</fullName>
    </submittedName>
</protein>
<dbReference type="Proteomes" id="UP000276103">
    <property type="component" value="Unassembled WGS sequence"/>
</dbReference>
<dbReference type="RefSeq" id="WP_127056766.1">
    <property type="nucleotide sequence ID" value="NZ_RSCM01000027.1"/>
</dbReference>
<sequence length="226" mass="24154">MFQKTTLERQRALTGIHSSATGWYGLLIANDPTSVVITDIDTDTGFITAVGHDFVNGNRITFSNTGGSLPSNIFSGGYYNIINVDGASFQVCTSSTYNQISKTGIALAISSAGSGVTTINEQALSPIDDFDIWVRKEVPDYYGSSRRSFSPPPATINIQTQLASVGPINITFTPTSGSITFRYFAVISGGNGDRGDNQGILAGIEDFVFTQTIDTTGRTFLYNAVI</sequence>
<dbReference type="InterPro" id="IPR042302">
    <property type="entry name" value="E1_FCCH_sf"/>
</dbReference>
<name>A0A3S1I5L0_ANAVA</name>
<dbReference type="Gene3D" id="2.40.30.180">
    <property type="entry name" value="Ubiquitin-activating enzyme E1, FCCH domain"/>
    <property type="match status" value="1"/>
</dbReference>
<dbReference type="EMBL" id="RSCM01000027">
    <property type="protein sequence ID" value="RUS92504.1"/>
    <property type="molecule type" value="Genomic_DNA"/>
</dbReference>
<evidence type="ECO:0000313" key="1">
    <source>
        <dbReference type="EMBL" id="RUS92504.1"/>
    </source>
</evidence>
<reference evidence="1 2" key="1">
    <citation type="journal article" date="2019" name="Genome Biol. Evol.">
        <title>Day and night: Metabolic profiles and evolutionary relationships of six axenic non-marine cyanobacteria.</title>
        <authorList>
            <person name="Will S.E."/>
            <person name="Henke P."/>
            <person name="Boedeker C."/>
            <person name="Huang S."/>
            <person name="Brinkmann H."/>
            <person name="Rohde M."/>
            <person name="Jarek M."/>
            <person name="Friedl T."/>
            <person name="Seufert S."/>
            <person name="Schumacher M."/>
            <person name="Overmann J."/>
            <person name="Neumann-Schaal M."/>
            <person name="Petersen J."/>
        </authorList>
    </citation>
    <scope>NUCLEOTIDE SEQUENCE [LARGE SCALE GENOMIC DNA]</scope>
    <source>
        <strain evidence="1 2">SAG 1403-4b</strain>
    </source>
</reference>
<dbReference type="AlphaFoldDB" id="A0A3S1I5L0"/>
<gene>
    <name evidence="1" type="ORF">DSM107003_49870</name>
</gene>
<organism evidence="1 2">
    <name type="scientific">Trichormus variabilis SAG 1403-4b</name>
    <dbReference type="NCBI Taxonomy" id="447716"/>
    <lineage>
        <taxon>Bacteria</taxon>
        <taxon>Bacillati</taxon>
        <taxon>Cyanobacteriota</taxon>
        <taxon>Cyanophyceae</taxon>
        <taxon>Nostocales</taxon>
        <taxon>Nostocaceae</taxon>
        <taxon>Trichormus</taxon>
    </lineage>
</organism>
<accession>A0A3S1I5L0</accession>
<comment type="caution">
    <text evidence="1">The sequence shown here is derived from an EMBL/GenBank/DDBJ whole genome shotgun (WGS) entry which is preliminary data.</text>
</comment>
<dbReference type="OrthoDB" id="496283at2"/>
<keyword evidence="2" id="KW-1185">Reference proteome</keyword>
<evidence type="ECO:0000313" key="2">
    <source>
        <dbReference type="Proteomes" id="UP000276103"/>
    </source>
</evidence>
<proteinExistence type="predicted"/>